<name>A0A345AV24_9CAUD</name>
<evidence type="ECO:0000313" key="2">
    <source>
        <dbReference type="Proteomes" id="UP000255697"/>
    </source>
</evidence>
<accession>A0A345AV24</accession>
<organism evidence="1 2">
    <name type="scientific">Acinetobacter phage vB_ApiM_fHyAci03</name>
    <dbReference type="NCBI Taxonomy" id="2269366"/>
    <lineage>
        <taxon>Viruses</taxon>
        <taxon>Duplodnaviria</taxon>
        <taxon>Heunggongvirae</taxon>
        <taxon>Uroviricota</taxon>
        <taxon>Caudoviricetes</taxon>
        <taxon>Pantevenvirales</taxon>
        <taxon>Straboviridae</taxon>
        <taxon>Twarogvirinae</taxon>
        <taxon>Lazarusvirus</taxon>
        <taxon>Lazarusvirus fhyacithree</taxon>
    </lineage>
</organism>
<keyword evidence="2" id="KW-1185">Reference proteome</keyword>
<sequence length="89" mass="10656">MKFEQPDDIQMDGLAERLDGLEETWGNALEKNLIEMNLDPNLKHSVIFIDNLETRVFCCEECDHWRRVEIRVYNEIADRKMCEDCDENY</sequence>
<dbReference type="Proteomes" id="UP000255697">
    <property type="component" value="Segment"/>
</dbReference>
<gene>
    <name evidence="1" type="ORF">Ac3_196</name>
</gene>
<proteinExistence type="predicted"/>
<evidence type="ECO:0000313" key="1">
    <source>
        <dbReference type="EMBL" id="AXF40757.1"/>
    </source>
</evidence>
<protein>
    <submittedName>
        <fullName evidence="1">Uncharacterized protein</fullName>
    </submittedName>
</protein>
<dbReference type="EMBL" id="MH460829">
    <property type="protein sequence ID" value="AXF40757.1"/>
    <property type="molecule type" value="Genomic_DNA"/>
</dbReference>
<reference evidence="2" key="1">
    <citation type="submission" date="2018-06" db="EMBL/GenBank/DDBJ databases">
        <title>Whole genome analysis of phage vB_ApiM_fHyAci03 infecting Acinetobacter pittii.</title>
        <authorList>
            <person name="Kiljunen S."/>
            <person name="Wicklund A."/>
            <person name="Skurnik M."/>
        </authorList>
    </citation>
    <scope>NUCLEOTIDE SEQUENCE [LARGE SCALE GENOMIC DNA]</scope>
</reference>